<evidence type="ECO:0000313" key="22">
    <source>
        <dbReference type="EMBL" id="KAF9445057.1"/>
    </source>
</evidence>
<evidence type="ECO:0000256" key="3">
    <source>
        <dbReference type="ARBA" id="ARBA00010790"/>
    </source>
</evidence>
<reference evidence="22" key="1">
    <citation type="submission" date="2020-11" db="EMBL/GenBank/DDBJ databases">
        <authorList>
            <consortium name="DOE Joint Genome Institute"/>
            <person name="Ahrendt S."/>
            <person name="Riley R."/>
            <person name="Andreopoulos W."/>
            <person name="Labutti K."/>
            <person name="Pangilinan J."/>
            <person name="Ruiz-Duenas F.J."/>
            <person name="Barrasa J.M."/>
            <person name="Sanchez-Garcia M."/>
            <person name="Camarero S."/>
            <person name="Miyauchi S."/>
            <person name="Serrano A."/>
            <person name="Linde D."/>
            <person name="Babiker R."/>
            <person name="Drula E."/>
            <person name="Ayuso-Fernandez I."/>
            <person name="Pacheco R."/>
            <person name="Padilla G."/>
            <person name="Ferreira P."/>
            <person name="Barriuso J."/>
            <person name="Kellner H."/>
            <person name="Castanera R."/>
            <person name="Alfaro M."/>
            <person name="Ramirez L."/>
            <person name="Pisabarro A.G."/>
            <person name="Kuo A."/>
            <person name="Tritt A."/>
            <person name="Lipzen A."/>
            <person name="He G."/>
            <person name="Yan M."/>
            <person name="Ng V."/>
            <person name="Cullen D."/>
            <person name="Martin F."/>
            <person name="Rosso M.-N."/>
            <person name="Henrissat B."/>
            <person name="Hibbett D."/>
            <person name="Martinez A.T."/>
            <person name="Grigoriev I.V."/>
        </authorList>
    </citation>
    <scope>NUCLEOTIDE SEQUENCE</scope>
    <source>
        <strain evidence="22">MF-IS2</strain>
    </source>
</reference>
<dbReference type="GO" id="GO:0005576">
    <property type="term" value="C:extracellular region"/>
    <property type="evidence" value="ECO:0007669"/>
    <property type="project" value="UniProtKB-SubCell"/>
</dbReference>
<dbReference type="SUPFAM" id="SSF54373">
    <property type="entry name" value="FAD-linked reductases, C-terminal domain"/>
    <property type="match status" value="1"/>
</dbReference>
<dbReference type="AlphaFoldDB" id="A0A9P6BZ69"/>
<evidence type="ECO:0000256" key="10">
    <source>
        <dbReference type="ARBA" id="ARBA00023002"/>
    </source>
</evidence>
<comment type="catalytic activity">
    <reaction evidence="13">
        <text>pyranose + acceptor = pyranos-2-ulose + reduced acceptor.</text>
        <dbReference type="EC" id="1.1.99.29"/>
    </reaction>
</comment>
<dbReference type="Pfam" id="PF05199">
    <property type="entry name" value="GMC_oxred_C"/>
    <property type="match status" value="1"/>
</dbReference>
<dbReference type="GO" id="GO:0033718">
    <property type="term" value="F:pyranose dehydrogenase (acceptor) activity"/>
    <property type="evidence" value="ECO:0007669"/>
    <property type="project" value="UniProtKB-EC"/>
</dbReference>
<dbReference type="Proteomes" id="UP000807342">
    <property type="component" value="Unassembled WGS sequence"/>
</dbReference>
<feature type="binding site" evidence="19">
    <location>
        <position position="233"/>
    </location>
    <ligand>
        <name>FAD</name>
        <dbReference type="ChEBI" id="CHEBI:57692"/>
    </ligand>
</feature>
<dbReference type="PIRSF" id="PIRSF000137">
    <property type="entry name" value="Alcohol_oxidase"/>
    <property type="match status" value="1"/>
</dbReference>
<sequence length="563" mass="60506">MLQAGFTESFHLDTRGGGNAGSVVAARLSENQDFKILVVEAGPSNEEIPVSQIPGLSHDIGVYGTRVDWNYTMTPQTHVNGRADTYPRAMMLGGCTSHNEMMYTRGSRDDYDRWASVTGDDNLAWDNIFHYILKVGPPLSLSEVNHYDPAVHGVNGTLETSAPYYLHPFNDVLFEAIKEQSDEFPYLVDMNGGRPIGMGWDHDTISGGYRSSSATAYLAPSGDNVHILLNTRVTRILPTTNSNGTDIRKIEFTTSPDGPRSTLTAKKELILSGGVTNTPQILLNSGIGPSDELEALNISTLINNPSVGKNFSDQPAVPLGFTTNLPTDDFNVTEALAQWHDSHTGRLATSPHLSPLGWVRFPDSANPFQDGSPDPTGGPDTPHVEIFFRNITALPSSTDGNASIIAYVVNINPVSRGSITLASSSPFDAPLIDPNFLAEPIDTAIILEGIRSALRLFSAQAFSGVVFGTNSPAPNANGTLTDEVIVDFIQHNATPFIHGVASCSMGPHGADWGVVDPEFKVRGVTGLRIVDASVIPVVPSGHTQASVYAISEWGSEVIKRAWN</sequence>
<evidence type="ECO:0000259" key="21">
    <source>
        <dbReference type="Pfam" id="PF05199"/>
    </source>
</evidence>
<comment type="caution">
    <text evidence="22">The sequence shown here is derived from an EMBL/GenBank/DDBJ whole genome shotgun (WGS) entry which is preliminary data.</text>
</comment>
<keyword evidence="7" id="KW-0285">Flavoprotein</keyword>
<evidence type="ECO:0000256" key="5">
    <source>
        <dbReference type="ARBA" id="ARBA00013177"/>
    </source>
</evidence>
<protein>
    <recommendedName>
        <fullName evidence="5">pyranose dehydrogenase (acceptor)</fullName>
        <ecNumber evidence="5">1.1.99.29</ecNumber>
    </recommendedName>
</protein>
<dbReference type="InterPro" id="IPR036188">
    <property type="entry name" value="FAD/NAD-bd_sf"/>
</dbReference>
<dbReference type="PANTHER" id="PTHR11552:SF201">
    <property type="entry name" value="GLUCOSE-METHANOL-CHOLINE OXIDOREDUCTASE N-TERMINAL DOMAIN-CONTAINING PROTEIN"/>
    <property type="match status" value="1"/>
</dbReference>
<gene>
    <name evidence="22" type="ORF">P691DRAFT_795878</name>
</gene>
<evidence type="ECO:0000256" key="9">
    <source>
        <dbReference type="ARBA" id="ARBA00022827"/>
    </source>
</evidence>
<evidence type="ECO:0000256" key="17">
    <source>
        <dbReference type="ARBA" id="ARBA00034059"/>
    </source>
</evidence>
<dbReference type="InterPro" id="IPR000172">
    <property type="entry name" value="GMC_OxRdtase_N"/>
</dbReference>
<evidence type="ECO:0000256" key="2">
    <source>
        <dbReference type="ARBA" id="ARBA00004613"/>
    </source>
</evidence>
<feature type="domain" description="Glucose-methanol-choline oxidoreductase C-terminal" evidence="21">
    <location>
        <begin position="413"/>
        <end position="550"/>
    </location>
</feature>
<evidence type="ECO:0000256" key="12">
    <source>
        <dbReference type="ARBA" id="ARBA00024699"/>
    </source>
</evidence>
<comment type="catalytic activity">
    <reaction evidence="16">
        <text>a pyranoside + acceptor = a pyranosid-3-ulose + reduced acceptor.</text>
        <dbReference type="EC" id="1.1.99.29"/>
    </reaction>
</comment>
<keyword evidence="23" id="KW-1185">Reference proteome</keyword>
<feature type="active site" description="Proton donor" evidence="18">
    <location>
        <position position="498"/>
    </location>
</feature>
<dbReference type="OrthoDB" id="2943290at2759"/>
<evidence type="ECO:0000256" key="14">
    <source>
        <dbReference type="ARBA" id="ARBA00034010"/>
    </source>
</evidence>
<dbReference type="SUPFAM" id="SSF51905">
    <property type="entry name" value="FAD/NAD(P)-binding domain"/>
    <property type="match status" value="1"/>
</dbReference>
<keyword evidence="10" id="KW-0560">Oxidoreductase</keyword>
<dbReference type="EC" id="1.1.99.29" evidence="5"/>
<comment type="cofactor">
    <cofactor evidence="1 19">
        <name>FAD</name>
        <dbReference type="ChEBI" id="CHEBI:57692"/>
    </cofactor>
</comment>
<keyword evidence="9 19" id="KW-0274">FAD</keyword>
<comment type="function">
    <text evidence="12">Catalyzes the single-oxidation or sequential double oxidation reaction of carbohydrates primarily at carbon-2 and/or carbon-3 with the concomitant reduction of the flavin. The enzyme exhibits a broad sugar substrate specificity, oxidizing different aldopyranoses to the corresponding C-1, C-2, C-3 or C-1,2, C-2,3 and C-3,4 (di)dehydro sugars with substrate-specific regioselectivity. Accepts only a narrow range of electron acceptors such as substituted benzoquinones and complexed metal ions and reacts extremely slowly with O(2) as acceptor. May play a role in the natural recycling of plant matter by oxidizing all major monosaccharides in lignocellulose and by reducing quinone compounds or reactive radical species generated during lignin depolymerization.</text>
</comment>
<comment type="catalytic activity">
    <reaction evidence="17">
        <text>a pyranoside + acceptor = a pyranosid-3,4-diulose + reduced acceptor.</text>
        <dbReference type="EC" id="1.1.99.29"/>
    </reaction>
</comment>
<dbReference type="InterPro" id="IPR007867">
    <property type="entry name" value="GMC_OxRtase_C"/>
</dbReference>
<evidence type="ECO:0000256" key="11">
    <source>
        <dbReference type="ARBA" id="ARBA00023180"/>
    </source>
</evidence>
<evidence type="ECO:0000256" key="6">
    <source>
        <dbReference type="ARBA" id="ARBA00022525"/>
    </source>
</evidence>
<dbReference type="Gene3D" id="3.50.50.60">
    <property type="entry name" value="FAD/NAD(P)-binding domain"/>
    <property type="match status" value="1"/>
</dbReference>
<evidence type="ECO:0000256" key="15">
    <source>
        <dbReference type="ARBA" id="ARBA00034029"/>
    </source>
</evidence>
<evidence type="ECO:0000256" key="19">
    <source>
        <dbReference type="PIRSR" id="PIRSR000137-2"/>
    </source>
</evidence>
<comment type="catalytic activity">
    <reaction evidence="14">
        <text>pyranose + acceptor = pyranos-2,3-diulose + reduced acceptor.</text>
        <dbReference type="EC" id="1.1.99.29"/>
    </reaction>
</comment>
<evidence type="ECO:0000256" key="16">
    <source>
        <dbReference type="ARBA" id="ARBA00034050"/>
    </source>
</evidence>
<dbReference type="GO" id="GO:0050660">
    <property type="term" value="F:flavin adenine dinucleotide binding"/>
    <property type="evidence" value="ECO:0007669"/>
    <property type="project" value="InterPro"/>
</dbReference>
<comment type="subcellular location">
    <subcellularLocation>
        <location evidence="2">Secreted</location>
    </subcellularLocation>
</comment>
<keyword evidence="8" id="KW-0732">Signal</keyword>
<accession>A0A9P6BZ69</accession>
<dbReference type="InterPro" id="IPR012132">
    <property type="entry name" value="GMC_OxRdtase"/>
</dbReference>
<name>A0A9P6BZ69_9AGAR</name>
<dbReference type="PANTHER" id="PTHR11552">
    <property type="entry name" value="GLUCOSE-METHANOL-CHOLINE GMC OXIDOREDUCTASE"/>
    <property type="match status" value="1"/>
</dbReference>
<dbReference type="Gene3D" id="3.30.560.10">
    <property type="entry name" value="Glucose Oxidase, domain 3"/>
    <property type="match status" value="1"/>
</dbReference>
<dbReference type="EMBL" id="MU151328">
    <property type="protein sequence ID" value="KAF9445057.1"/>
    <property type="molecule type" value="Genomic_DNA"/>
</dbReference>
<comment type="subunit">
    <text evidence="4">Monomer.</text>
</comment>
<evidence type="ECO:0000256" key="4">
    <source>
        <dbReference type="ARBA" id="ARBA00011245"/>
    </source>
</evidence>
<feature type="domain" description="Glucose-methanol-choline oxidoreductase N-terminal" evidence="20">
    <location>
        <begin position="16"/>
        <end position="315"/>
    </location>
</feature>
<organism evidence="22 23">
    <name type="scientific">Macrolepiota fuliginosa MF-IS2</name>
    <dbReference type="NCBI Taxonomy" id="1400762"/>
    <lineage>
        <taxon>Eukaryota</taxon>
        <taxon>Fungi</taxon>
        <taxon>Dikarya</taxon>
        <taxon>Basidiomycota</taxon>
        <taxon>Agaricomycotina</taxon>
        <taxon>Agaricomycetes</taxon>
        <taxon>Agaricomycetidae</taxon>
        <taxon>Agaricales</taxon>
        <taxon>Agaricineae</taxon>
        <taxon>Agaricaceae</taxon>
        <taxon>Macrolepiota</taxon>
    </lineage>
</organism>
<evidence type="ECO:0000256" key="13">
    <source>
        <dbReference type="ARBA" id="ARBA00033986"/>
    </source>
</evidence>
<keyword evidence="6" id="KW-0964">Secreted</keyword>
<evidence type="ECO:0000256" key="18">
    <source>
        <dbReference type="PIRSR" id="PIRSR000137-1"/>
    </source>
</evidence>
<comment type="catalytic activity">
    <reaction evidence="15">
        <text>pyranose + acceptor = pyranos-3-ulose + reduced acceptor.</text>
        <dbReference type="EC" id="1.1.99.29"/>
    </reaction>
</comment>
<proteinExistence type="inferred from homology"/>
<evidence type="ECO:0000256" key="8">
    <source>
        <dbReference type="ARBA" id="ARBA00022729"/>
    </source>
</evidence>
<feature type="active site" description="Proton acceptor" evidence="18">
    <location>
        <position position="542"/>
    </location>
</feature>
<evidence type="ECO:0000256" key="7">
    <source>
        <dbReference type="ARBA" id="ARBA00022630"/>
    </source>
</evidence>
<comment type="similarity">
    <text evidence="3">Belongs to the GMC oxidoreductase family.</text>
</comment>
<evidence type="ECO:0000259" key="20">
    <source>
        <dbReference type="Pfam" id="PF00732"/>
    </source>
</evidence>
<evidence type="ECO:0000313" key="23">
    <source>
        <dbReference type="Proteomes" id="UP000807342"/>
    </source>
</evidence>
<evidence type="ECO:0000256" key="1">
    <source>
        <dbReference type="ARBA" id="ARBA00001974"/>
    </source>
</evidence>
<dbReference type="Pfam" id="PF00732">
    <property type="entry name" value="GMC_oxred_N"/>
    <property type="match status" value="1"/>
</dbReference>
<keyword evidence="11" id="KW-0325">Glycoprotein</keyword>